<feature type="compositionally biased region" description="Polar residues" evidence="1">
    <location>
        <begin position="75"/>
        <end position="86"/>
    </location>
</feature>
<gene>
    <name evidence="2" type="ORF">A9Z42_0027770</name>
</gene>
<dbReference type="EMBL" id="LFMI01000315">
    <property type="protein sequence ID" value="OTA02409.1"/>
    <property type="molecule type" value="Genomic_DNA"/>
</dbReference>
<feature type="compositionally biased region" description="Polar residues" evidence="1">
    <location>
        <begin position="25"/>
        <end position="55"/>
    </location>
</feature>
<organism evidence="2 3">
    <name type="scientific">Trichoderma parareesei</name>
    <name type="common">Filamentous fungus</name>
    <dbReference type="NCBI Taxonomy" id="858221"/>
    <lineage>
        <taxon>Eukaryota</taxon>
        <taxon>Fungi</taxon>
        <taxon>Dikarya</taxon>
        <taxon>Ascomycota</taxon>
        <taxon>Pezizomycotina</taxon>
        <taxon>Sordariomycetes</taxon>
        <taxon>Hypocreomycetidae</taxon>
        <taxon>Hypocreales</taxon>
        <taxon>Hypocreaceae</taxon>
        <taxon>Trichoderma</taxon>
    </lineage>
</organism>
<feature type="compositionally biased region" description="Polar residues" evidence="1">
    <location>
        <begin position="219"/>
        <end position="237"/>
    </location>
</feature>
<keyword evidence="3" id="KW-1185">Reference proteome</keyword>
<evidence type="ECO:0000256" key="1">
    <source>
        <dbReference type="SAM" id="MobiDB-lite"/>
    </source>
</evidence>
<accession>A0A2H2Z3W0</accession>
<feature type="region of interest" description="Disordered" evidence="1">
    <location>
        <begin position="209"/>
        <end position="237"/>
    </location>
</feature>
<feature type="compositionally biased region" description="Basic and acidic residues" evidence="1">
    <location>
        <begin position="14"/>
        <end position="24"/>
    </location>
</feature>
<protein>
    <submittedName>
        <fullName evidence="2">Uncharacterized protein</fullName>
    </submittedName>
</protein>
<comment type="caution">
    <text evidence="2">The sequence shown here is derived from an EMBL/GenBank/DDBJ whole genome shotgun (WGS) entry which is preliminary data.</text>
</comment>
<sequence length="237" mass="24928">MPVVIVQGSSVKPHLVETKAETKAKTNSAAPSTQHEANQPTPGDTKSTGDTNTVPSKVGSVTFMRPRYSRRVQSRSEPVSNSPATESSDRNLPPAKPTNDVPEQRRVSAPISQAISSCTGSGTGSPAPSLIPKPGNKGLPAVRQLPIPPRNSSDGKCGIYPSSALKESPERSWERTPTVTKVVRDTTPVPATADLVEASDACEPEPNVHAEAAAPKAQQHPTANNHNPIQGITTEDT</sequence>
<dbReference type="OrthoDB" id="4900652at2759"/>
<proteinExistence type="predicted"/>
<evidence type="ECO:0000313" key="2">
    <source>
        <dbReference type="EMBL" id="OTA02409.1"/>
    </source>
</evidence>
<reference evidence="2 3" key="1">
    <citation type="journal article" date="2015" name="Genome Announc.">
        <title>Genome sequence and annotation of Trichoderma parareesei, the ancestor of the cellulase producer Trichoderma reesei.</title>
        <authorList>
            <person name="Yang D."/>
            <person name="Pomraning K."/>
            <person name="Kopchinskiy A."/>
            <person name="Karimi Aghcheh R."/>
            <person name="Atanasova L."/>
            <person name="Chenthamara K."/>
            <person name="Baker S.E."/>
            <person name="Zhang R."/>
            <person name="Shen Q."/>
            <person name="Freitag M."/>
            <person name="Kubicek C.P."/>
            <person name="Druzhinina I.S."/>
        </authorList>
    </citation>
    <scope>NUCLEOTIDE SEQUENCE [LARGE SCALE GENOMIC DNA]</scope>
    <source>
        <strain evidence="2 3">CBS 125925</strain>
    </source>
</reference>
<dbReference type="Proteomes" id="UP000219286">
    <property type="component" value="Unassembled WGS sequence"/>
</dbReference>
<dbReference type="AlphaFoldDB" id="A0A2H2Z3W0"/>
<feature type="region of interest" description="Disordered" evidence="1">
    <location>
        <begin position="1"/>
        <end position="178"/>
    </location>
</feature>
<evidence type="ECO:0000313" key="3">
    <source>
        <dbReference type="Proteomes" id="UP000219286"/>
    </source>
</evidence>
<name>A0A2H2Z3W0_TRIPA</name>
<feature type="compositionally biased region" description="Polar residues" evidence="1">
    <location>
        <begin position="110"/>
        <end position="126"/>
    </location>
</feature>